<comment type="caution">
    <text evidence="1">The sequence shown here is derived from an EMBL/GenBank/DDBJ whole genome shotgun (WGS) entry which is preliminary data.</text>
</comment>
<gene>
    <name evidence="1" type="ORF">NW766_011598</name>
</gene>
<protein>
    <submittedName>
        <fullName evidence="1">Uncharacterized protein</fullName>
    </submittedName>
</protein>
<name>A0A9W8PFL2_9HYPO</name>
<proteinExistence type="predicted"/>
<sequence length="58" mass="6448">HSGIGIADAVGNLRLRDLGLVFVETEQNVKLNLNTMFSIKFSLRKESATTDTRSIVRD</sequence>
<dbReference type="Proteomes" id="UP001152130">
    <property type="component" value="Unassembled WGS sequence"/>
</dbReference>
<reference evidence="1" key="1">
    <citation type="submission" date="2022-10" db="EMBL/GenBank/DDBJ databases">
        <title>Fusarium specimens isolated from Avocado Roots.</title>
        <authorList>
            <person name="Stajich J."/>
            <person name="Roper C."/>
            <person name="Heimlech-Rivalta G."/>
        </authorList>
    </citation>
    <scope>NUCLEOTIDE SEQUENCE</scope>
    <source>
        <strain evidence="1">CF00143</strain>
    </source>
</reference>
<dbReference type="EMBL" id="JAPDHF010000023">
    <property type="protein sequence ID" value="KAJ4004864.1"/>
    <property type="molecule type" value="Genomic_DNA"/>
</dbReference>
<feature type="non-terminal residue" evidence="1">
    <location>
        <position position="1"/>
    </location>
</feature>
<evidence type="ECO:0000313" key="2">
    <source>
        <dbReference type="Proteomes" id="UP001152130"/>
    </source>
</evidence>
<accession>A0A9W8PFL2</accession>
<dbReference type="AlphaFoldDB" id="A0A9W8PFL2"/>
<evidence type="ECO:0000313" key="1">
    <source>
        <dbReference type="EMBL" id="KAJ4004864.1"/>
    </source>
</evidence>
<organism evidence="1 2">
    <name type="scientific">Fusarium irregulare</name>
    <dbReference type="NCBI Taxonomy" id="2494466"/>
    <lineage>
        <taxon>Eukaryota</taxon>
        <taxon>Fungi</taxon>
        <taxon>Dikarya</taxon>
        <taxon>Ascomycota</taxon>
        <taxon>Pezizomycotina</taxon>
        <taxon>Sordariomycetes</taxon>
        <taxon>Hypocreomycetidae</taxon>
        <taxon>Hypocreales</taxon>
        <taxon>Nectriaceae</taxon>
        <taxon>Fusarium</taxon>
        <taxon>Fusarium incarnatum-equiseti species complex</taxon>
    </lineage>
</organism>
<keyword evidence="2" id="KW-1185">Reference proteome</keyword>